<evidence type="ECO:0000313" key="2">
    <source>
        <dbReference type="Proteomes" id="UP000635565"/>
    </source>
</evidence>
<dbReference type="EMBL" id="BNJJ01000009">
    <property type="protein sequence ID" value="GHO85569.1"/>
    <property type="molecule type" value="Genomic_DNA"/>
</dbReference>
<keyword evidence="2" id="KW-1185">Reference proteome</keyword>
<gene>
    <name evidence="1" type="ORF">KSZ_35750</name>
</gene>
<name>A0ABQ3VIQ2_9CHLR</name>
<organism evidence="1 2">
    <name type="scientific">Dictyobacter formicarum</name>
    <dbReference type="NCBI Taxonomy" id="2778368"/>
    <lineage>
        <taxon>Bacteria</taxon>
        <taxon>Bacillati</taxon>
        <taxon>Chloroflexota</taxon>
        <taxon>Ktedonobacteria</taxon>
        <taxon>Ktedonobacterales</taxon>
        <taxon>Dictyobacteraceae</taxon>
        <taxon>Dictyobacter</taxon>
    </lineage>
</organism>
<sequence length="46" mass="5306">MPGLMHHIPQLINDLKQTIAGISRYVTRNVTIDSFMHLIKLTNFNI</sequence>
<accession>A0ABQ3VIQ2</accession>
<protein>
    <submittedName>
        <fullName evidence="1">Uncharacterized protein</fullName>
    </submittedName>
</protein>
<dbReference type="Proteomes" id="UP000635565">
    <property type="component" value="Unassembled WGS sequence"/>
</dbReference>
<evidence type="ECO:0000313" key="1">
    <source>
        <dbReference type="EMBL" id="GHO85569.1"/>
    </source>
</evidence>
<reference evidence="1 2" key="1">
    <citation type="journal article" date="2021" name="Int. J. Syst. Evol. Microbiol.">
        <title>Reticulibacter mediterranei gen. nov., sp. nov., within the new family Reticulibacteraceae fam. nov., and Ktedonospora formicarum gen. nov., sp. nov., Ktedonobacter robiniae sp. nov., Dictyobacter formicarum sp. nov. and Dictyobacter arantiisoli sp. nov., belonging to the class Ktedonobacteria.</title>
        <authorList>
            <person name="Yabe S."/>
            <person name="Zheng Y."/>
            <person name="Wang C.M."/>
            <person name="Sakai Y."/>
            <person name="Abe K."/>
            <person name="Yokota A."/>
            <person name="Donadio S."/>
            <person name="Cavaletti L."/>
            <person name="Monciardini P."/>
        </authorList>
    </citation>
    <scope>NUCLEOTIDE SEQUENCE [LARGE SCALE GENOMIC DNA]</scope>
    <source>
        <strain evidence="1 2">SOSP1-9</strain>
    </source>
</reference>
<proteinExistence type="predicted"/>
<comment type="caution">
    <text evidence="1">The sequence shown here is derived from an EMBL/GenBank/DDBJ whole genome shotgun (WGS) entry which is preliminary data.</text>
</comment>